<name>A0A1I4DCW3_9RHOB</name>
<dbReference type="Gene3D" id="1.10.3700.10">
    <property type="entry name" value="AGR C 984p-like"/>
    <property type="match status" value="1"/>
</dbReference>
<reference evidence="2" key="1">
    <citation type="submission" date="2016-10" db="EMBL/GenBank/DDBJ databases">
        <authorList>
            <person name="Varghese N."/>
            <person name="Submissions S."/>
        </authorList>
    </citation>
    <scope>NUCLEOTIDE SEQUENCE [LARGE SCALE GENOMIC DNA]</scope>
    <source>
        <strain evidence="2">DSM 28453</strain>
    </source>
</reference>
<dbReference type="Proteomes" id="UP000198851">
    <property type="component" value="Unassembled WGS sequence"/>
</dbReference>
<dbReference type="OrthoDB" id="7824597at2"/>
<dbReference type="InterPro" id="IPR010626">
    <property type="entry name" value="DUF1217"/>
</dbReference>
<evidence type="ECO:0000313" key="1">
    <source>
        <dbReference type="EMBL" id="SFK90945.1"/>
    </source>
</evidence>
<dbReference type="EMBL" id="FOSZ01000003">
    <property type="protein sequence ID" value="SFK90945.1"/>
    <property type="molecule type" value="Genomic_DNA"/>
</dbReference>
<dbReference type="RefSeq" id="WP_093322967.1">
    <property type="nucleotide sequence ID" value="NZ_FOSZ01000003.1"/>
</dbReference>
<protein>
    <recommendedName>
        <fullName evidence="3">Flagellar protein</fullName>
    </recommendedName>
</protein>
<dbReference type="STRING" id="1280847.SAMN04488036_10361"/>
<dbReference type="Pfam" id="PF06748">
    <property type="entry name" value="DUF1217"/>
    <property type="match status" value="1"/>
</dbReference>
<keyword evidence="2" id="KW-1185">Reference proteome</keyword>
<evidence type="ECO:0008006" key="3">
    <source>
        <dbReference type="Google" id="ProtNLM"/>
    </source>
</evidence>
<sequence length="261" mass="29033">MFQPMVIGTGLTAWSLLKQTMDTQTAAFEASPELVSDTEYFAANIGNVETAEDLVSDYRLLKVALSAYGLEEDLHNNFFVQQILEQGTEADDALANKLADTRYVEFSKAFGFGNPRGSNTSDTSFVNDVVGLYNERSFEAAVGLQDESLRLALNAERELAKIASDDMSEDAMWFTVLGSEPLRQVFETALGLPDSFATLDIDKQVDELRKRMEGFMGDSNISQFADSENLETLNQRFLLMSQMETFQIQSSGQIALTLLQY</sequence>
<dbReference type="AlphaFoldDB" id="A0A1I4DCW3"/>
<gene>
    <name evidence="1" type="ORF">SAMN04488036_10361</name>
</gene>
<proteinExistence type="predicted"/>
<dbReference type="InterPro" id="IPR023157">
    <property type="entry name" value="AGR-C-984p-like_sf"/>
</dbReference>
<accession>A0A1I4DCW3</accession>
<evidence type="ECO:0000313" key="2">
    <source>
        <dbReference type="Proteomes" id="UP000198851"/>
    </source>
</evidence>
<dbReference type="SUPFAM" id="SSF158837">
    <property type="entry name" value="AGR C 984p-like"/>
    <property type="match status" value="1"/>
</dbReference>
<organism evidence="1 2">
    <name type="scientific">Shimia haliotis</name>
    <dbReference type="NCBI Taxonomy" id="1280847"/>
    <lineage>
        <taxon>Bacteria</taxon>
        <taxon>Pseudomonadati</taxon>
        <taxon>Pseudomonadota</taxon>
        <taxon>Alphaproteobacteria</taxon>
        <taxon>Rhodobacterales</taxon>
        <taxon>Roseobacteraceae</taxon>
    </lineage>
</organism>